<sequence>MRDSFRNPKAKAAAVLVAVFLLGGGTGYFAGYWHAMGGPGQGGWRGRAAGARGEDRTAHFLRKLESDLGLSGAQSKQAEDILRRHHQRFIELRREMAPKIDGILKEVRADLRAMLGPGQREHFDRMVRMMEEHRQRRRERWWRGMGGMMRESPGPPGESR</sequence>
<gene>
    <name evidence="1" type="ORF">HYZ11_13365</name>
</gene>
<reference evidence="1" key="1">
    <citation type="submission" date="2020-07" db="EMBL/GenBank/DDBJ databases">
        <title>Huge and variable diversity of episymbiotic CPR bacteria and DPANN archaea in groundwater ecosystems.</title>
        <authorList>
            <person name="He C.Y."/>
            <person name="Keren R."/>
            <person name="Whittaker M."/>
            <person name="Farag I.F."/>
            <person name="Doudna J."/>
            <person name="Cate J.H.D."/>
            <person name="Banfield J.F."/>
        </authorList>
    </citation>
    <scope>NUCLEOTIDE SEQUENCE</scope>
    <source>
        <strain evidence="1">NC_groundwater_763_Ag_S-0.2um_68_21</strain>
    </source>
</reference>
<dbReference type="Proteomes" id="UP000782312">
    <property type="component" value="Unassembled WGS sequence"/>
</dbReference>
<organism evidence="1 2">
    <name type="scientific">Tectimicrobiota bacterium</name>
    <dbReference type="NCBI Taxonomy" id="2528274"/>
    <lineage>
        <taxon>Bacteria</taxon>
        <taxon>Pseudomonadati</taxon>
        <taxon>Nitrospinota/Tectimicrobiota group</taxon>
        <taxon>Candidatus Tectimicrobiota</taxon>
    </lineage>
</organism>
<protein>
    <recommendedName>
        <fullName evidence="3">Periplasmic heavy metal sensor</fullName>
    </recommendedName>
</protein>
<accession>A0A932I099</accession>
<proteinExistence type="predicted"/>
<evidence type="ECO:0008006" key="3">
    <source>
        <dbReference type="Google" id="ProtNLM"/>
    </source>
</evidence>
<evidence type="ECO:0000313" key="2">
    <source>
        <dbReference type="Proteomes" id="UP000782312"/>
    </source>
</evidence>
<name>A0A932I099_UNCTE</name>
<dbReference type="EMBL" id="JACPUR010000033">
    <property type="protein sequence ID" value="MBI3128587.1"/>
    <property type="molecule type" value="Genomic_DNA"/>
</dbReference>
<comment type="caution">
    <text evidence="1">The sequence shown here is derived from an EMBL/GenBank/DDBJ whole genome shotgun (WGS) entry which is preliminary data.</text>
</comment>
<dbReference type="AlphaFoldDB" id="A0A932I099"/>
<evidence type="ECO:0000313" key="1">
    <source>
        <dbReference type="EMBL" id="MBI3128587.1"/>
    </source>
</evidence>